<feature type="binding site" evidence="11">
    <location>
        <position position="244"/>
    </location>
    <ligand>
        <name>Mg(2+)</name>
        <dbReference type="ChEBI" id="CHEBI:18420"/>
    </ligand>
</feature>
<dbReference type="InterPro" id="IPR036554">
    <property type="entry name" value="GHMP_kinase_C_sf"/>
</dbReference>
<dbReference type="GO" id="GO:0005829">
    <property type="term" value="C:cytosol"/>
    <property type="evidence" value="ECO:0007669"/>
    <property type="project" value="TreeGrafter"/>
</dbReference>
<evidence type="ECO:0000256" key="6">
    <source>
        <dbReference type="ARBA" id="ARBA00022777"/>
    </source>
</evidence>
<keyword evidence="6 11" id="KW-0418">Kinase</keyword>
<reference evidence="16" key="1">
    <citation type="submission" date="2021-08" db="EMBL/GenBank/DDBJ databases">
        <title>Comparative analyses of Brucepasteria parasyntrophica and Teretinema zuelzerae.</title>
        <authorList>
            <person name="Song Y."/>
            <person name="Brune A."/>
        </authorList>
    </citation>
    <scope>NUCLEOTIDE SEQUENCE</scope>
    <source>
        <strain evidence="16">DSM 1903</strain>
    </source>
</reference>
<keyword evidence="2 11" id="KW-0963">Cytoplasm</keyword>
<dbReference type="InterPro" id="IPR000705">
    <property type="entry name" value="Galactokinase"/>
</dbReference>
<dbReference type="Proteomes" id="UP001198163">
    <property type="component" value="Unassembled WGS sequence"/>
</dbReference>
<keyword evidence="10 11" id="KW-0119">Carbohydrate metabolism</keyword>
<keyword evidence="4 11" id="KW-0479">Metal-binding</keyword>
<sequence length="469" mass="51822">MVLHQNPVNSPEYDDVKDSFHFHIEFYTPLRGKNLIKYYASSESGAWAAANVAAVERTAAETRRAKLAYLADCGDPALSRDLLKKELLAEFARAYGGDLAEVSVFASPARINIIGEHIDYNGGKVFPAAINKYLYIMIRRRKDSKIVYDDLRFPGRMEFDLSAGLSYAKENDYANYLNGILKIMQDEGYRFDSGFEVLMFSTIPAGGGVSSSAALEIGFGYAVSELYGFGIDRVTLAKMGQRSEHEFMNVKCGIMDQFAVAMGKEGYAVELDCNTLEYRYVPLELGDYRIVVMNTNKKRQLADSKYNERLGECMTALSILKAHANIEALCDLDSAEFEKLASVLIDPIIRKRAKHCVYENERVLDAVKALERGDLAELGKLLGQSHESLRDDYEVTGLELDTLYEEAVQADGCIGARMTGAGFGGCAIAIVHKDSVKGFALQVGAAYKNRTGLEAGFFSCESGNGTFRI</sequence>
<comment type="pathway">
    <text evidence="11">Carbohydrate metabolism; galactose metabolism.</text>
</comment>
<dbReference type="SUPFAM" id="SSF55060">
    <property type="entry name" value="GHMP Kinase, C-terminal domain"/>
    <property type="match status" value="1"/>
</dbReference>
<evidence type="ECO:0000256" key="2">
    <source>
        <dbReference type="ARBA" id="ARBA00022490"/>
    </source>
</evidence>
<dbReference type="SUPFAM" id="SSF54211">
    <property type="entry name" value="Ribosomal protein S5 domain 2-like"/>
    <property type="match status" value="1"/>
</dbReference>
<dbReference type="FunFam" id="3.30.230.10:FF:000017">
    <property type="entry name" value="Galactokinase"/>
    <property type="match status" value="1"/>
</dbReference>
<proteinExistence type="inferred from homology"/>
<keyword evidence="3 11" id="KW-0808">Transferase</keyword>
<evidence type="ECO:0000256" key="8">
    <source>
        <dbReference type="ARBA" id="ARBA00022842"/>
    </source>
</evidence>
<dbReference type="Gene3D" id="3.30.70.890">
    <property type="entry name" value="GHMP kinase, C-terminal domain"/>
    <property type="match status" value="1"/>
</dbReference>
<dbReference type="InterPro" id="IPR006206">
    <property type="entry name" value="Mevalonate/galactokinase"/>
</dbReference>
<evidence type="ECO:0000259" key="14">
    <source>
        <dbReference type="Pfam" id="PF08544"/>
    </source>
</evidence>
<feature type="site" description="Transition state stabilizer" evidence="11">
    <location>
        <position position="110"/>
    </location>
</feature>
<feature type="binding site" evidence="11">
    <location>
        <position position="306"/>
    </location>
    <ligand>
        <name>substrate</name>
    </ligand>
</feature>
<evidence type="ECO:0000256" key="11">
    <source>
        <dbReference type="HAMAP-Rule" id="MF_00246"/>
    </source>
</evidence>
<dbReference type="Gene3D" id="3.30.230.10">
    <property type="match status" value="1"/>
</dbReference>
<keyword evidence="5 11" id="KW-0547">Nucleotide-binding</keyword>
<comment type="subcellular location">
    <subcellularLocation>
        <location evidence="11">Cytoplasm</location>
    </subcellularLocation>
</comment>
<evidence type="ECO:0000313" key="16">
    <source>
        <dbReference type="EMBL" id="MCD1655871.1"/>
    </source>
</evidence>
<feature type="binding site" evidence="11">
    <location>
        <position position="212"/>
    </location>
    <ligand>
        <name>Mg(2+)</name>
        <dbReference type="ChEBI" id="CHEBI:18420"/>
    </ligand>
</feature>
<evidence type="ECO:0000256" key="1">
    <source>
        <dbReference type="ARBA" id="ARBA00006566"/>
    </source>
</evidence>
<feature type="domain" description="Galactokinase N-terminal" evidence="15">
    <location>
        <begin position="90"/>
        <end position="140"/>
    </location>
</feature>
<organism evidence="16 17">
    <name type="scientific">Teretinema zuelzerae</name>
    <dbReference type="NCBI Taxonomy" id="156"/>
    <lineage>
        <taxon>Bacteria</taxon>
        <taxon>Pseudomonadati</taxon>
        <taxon>Spirochaetota</taxon>
        <taxon>Spirochaetia</taxon>
        <taxon>Spirochaetales</taxon>
        <taxon>Treponemataceae</taxon>
        <taxon>Teretinema</taxon>
    </lineage>
</organism>
<dbReference type="Gene3D" id="3.30.428.10">
    <property type="entry name" value="HIT-like"/>
    <property type="match status" value="1"/>
</dbReference>
<evidence type="ECO:0000256" key="5">
    <source>
        <dbReference type="ARBA" id="ARBA00022741"/>
    </source>
</evidence>
<evidence type="ECO:0000256" key="10">
    <source>
        <dbReference type="ARBA" id="ARBA00023277"/>
    </source>
</evidence>
<evidence type="ECO:0000256" key="12">
    <source>
        <dbReference type="NCBIfam" id="TIGR00131"/>
    </source>
</evidence>
<dbReference type="Pfam" id="PF08544">
    <property type="entry name" value="GHMP_kinases_C"/>
    <property type="match status" value="1"/>
</dbReference>
<keyword evidence="8 11" id="KW-0460">Magnesium</keyword>
<comment type="caution">
    <text evidence="11">Lacks conserved residue(s) required for the propagation of feature annotation.</text>
</comment>
<feature type="domain" description="GHMP kinase N-terminal" evidence="13">
    <location>
        <begin position="175"/>
        <end position="264"/>
    </location>
</feature>
<accession>A0AAE3JJW9</accession>
<dbReference type="GO" id="GO:0006012">
    <property type="term" value="P:galactose metabolic process"/>
    <property type="evidence" value="ECO:0007669"/>
    <property type="project" value="UniProtKB-UniRule"/>
</dbReference>
<comment type="function">
    <text evidence="11">Catalyzes the transfer of the gamma-phosphate of ATP to D-galactose to form alpha-D-galactose-1-phosphate (Gal-1-P).</text>
</comment>
<feature type="active site" description="Proton acceptor" evidence="11">
    <location>
        <position position="256"/>
    </location>
</feature>
<dbReference type="NCBIfam" id="NF003705">
    <property type="entry name" value="PRK05322.1"/>
    <property type="match status" value="1"/>
</dbReference>
<dbReference type="InterPro" id="IPR013750">
    <property type="entry name" value="GHMP_kinase_C_dom"/>
</dbReference>
<evidence type="ECO:0000259" key="13">
    <source>
        <dbReference type="Pfam" id="PF00288"/>
    </source>
</evidence>
<dbReference type="InterPro" id="IPR020568">
    <property type="entry name" value="Ribosomal_Su5_D2-typ_SF"/>
</dbReference>
<keyword evidence="7 11" id="KW-0067">ATP-binding</keyword>
<evidence type="ECO:0000256" key="4">
    <source>
        <dbReference type="ARBA" id="ARBA00022723"/>
    </source>
</evidence>
<dbReference type="FunFam" id="3.30.70.890:FF:000001">
    <property type="entry name" value="Galactokinase"/>
    <property type="match status" value="1"/>
</dbReference>
<dbReference type="EMBL" id="JAINWA010000003">
    <property type="protein sequence ID" value="MCD1655871.1"/>
    <property type="molecule type" value="Genomic_DNA"/>
</dbReference>
<feature type="binding site" evidence="11">
    <location>
        <begin position="116"/>
        <end position="119"/>
    </location>
    <ligand>
        <name>substrate</name>
    </ligand>
</feature>
<evidence type="ECO:0000256" key="9">
    <source>
        <dbReference type="ARBA" id="ARBA00023144"/>
    </source>
</evidence>
<dbReference type="PRINTS" id="PR00473">
    <property type="entry name" value="GALCTOKINASE"/>
</dbReference>
<dbReference type="InterPro" id="IPR022963">
    <property type="entry name" value="Galactokinase_bac"/>
</dbReference>
<dbReference type="PIRSF" id="PIRSF000530">
    <property type="entry name" value="Galactokinase"/>
    <property type="match status" value="1"/>
</dbReference>
<evidence type="ECO:0000259" key="15">
    <source>
        <dbReference type="Pfam" id="PF10509"/>
    </source>
</evidence>
<comment type="similarity">
    <text evidence="1 11">Belongs to the GHMP kinase family. GalK subfamily.</text>
</comment>
<protein>
    <recommendedName>
        <fullName evidence="11 12">Galactokinase</fullName>
        <ecNumber evidence="11 12">2.7.1.6</ecNumber>
    </recommendedName>
    <alternativeName>
        <fullName evidence="11">Galactose kinase</fullName>
    </alternativeName>
</protein>
<feature type="domain" description="GHMP kinase C-terminal" evidence="14">
    <location>
        <begin position="366"/>
        <end position="448"/>
    </location>
</feature>
<dbReference type="Pfam" id="PF00288">
    <property type="entry name" value="GHMP_kinases_N"/>
    <property type="match status" value="1"/>
</dbReference>
<dbReference type="InterPro" id="IPR019539">
    <property type="entry name" value="GalKase_N"/>
</dbReference>
<comment type="catalytic activity">
    <reaction evidence="11">
        <text>alpha-D-galactose + ATP = alpha-D-galactose 1-phosphate + ADP + H(+)</text>
        <dbReference type="Rhea" id="RHEA:13553"/>
        <dbReference type="ChEBI" id="CHEBI:15378"/>
        <dbReference type="ChEBI" id="CHEBI:28061"/>
        <dbReference type="ChEBI" id="CHEBI:30616"/>
        <dbReference type="ChEBI" id="CHEBI:58336"/>
        <dbReference type="ChEBI" id="CHEBI:456216"/>
        <dbReference type="EC" id="2.7.1.6"/>
    </reaction>
</comment>
<dbReference type="GO" id="GO:0005524">
    <property type="term" value="F:ATP binding"/>
    <property type="evidence" value="ECO:0007669"/>
    <property type="project" value="UniProtKB-UniRule"/>
</dbReference>
<dbReference type="PANTHER" id="PTHR10457">
    <property type="entry name" value="MEVALONATE KINASE/GALACTOKINASE"/>
    <property type="match status" value="1"/>
</dbReference>
<dbReference type="GO" id="GO:0000287">
    <property type="term" value="F:magnesium ion binding"/>
    <property type="evidence" value="ECO:0007669"/>
    <property type="project" value="UniProtKB-UniRule"/>
</dbReference>
<dbReference type="InterPro" id="IPR036265">
    <property type="entry name" value="HIT-like_sf"/>
</dbReference>
<comment type="caution">
    <text evidence="16">The sequence shown here is derived from an EMBL/GenBank/DDBJ whole genome shotgun (WGS) entry which is preliminary data.</text>
</comment>
<keyword evidence="17" id="KW-1185">Reference proteome</keyword>
<dbReference type="PRINTS" id="PR00959">
    <property type="entry name" value="MEVGALKINASE"/>
</dbReference>
<dbReference type="InterPro" id="IPR006204">
    <property type="entry name" value="GHMP_kinase_N_dom"/>
</dbReference>
<dbReference type="Pfam" id="PF10509">
    <property type="entry name" value="GalKase_gal_bdg"/>
    <property type="match status" value="1"/>
</dbReference>
<keyword evidence="9 11" id="KW-0299">Galactose metabolism</keyword>
<dbReference type="HAMAP" id="MF_00246">
    <property type="entry name" value="Galactokinase"/>
    <property type="match status" value="1"/>
</dbReference>
<name>A0AAE3JJW9_9SPIR</name>
<gene>
    <name evidence="11" type="primary">galK</name>
    <name evidence="16" type="ORF">K7J14_14325</name>
</gene>
<dbReference type="EC" id="2.7.1.6" evidence="11 12"/>
<evidence type="ECO:0000256" key="7">
    <source>
        <dbReference type="ARBA" id="ARBA00022840"/>
    </source>
</evidence>
<dbReference type="AlphaFoldDB" id="A0AAE3JJW9"/>
<evidence type="ECO:0000313" key="17">
    <source>
        <dbReference type="Proteomes" id="UP001198163"/>
    </source>
</evidence>
<dbReference type="PANTHER" id="PTHR10457:SF7">
    <property type="entry name" value="GALACTOKINASE-RELATED"/>
    <property type="match status" value="1"/>
</dbReference>
<evidence type="ECO:0000256" key="3">
    <source>
        <dbReference type="ARBA" id="ARBA00022679"/>
    </source>
</evidence>
<dbReference type="InterPro" id="IPR014721">
    <property type="entry name" value="Ribsml_uS5_D2-typ_fold_subgr"/>
</dbReference>
<dbReference type="GO" id="GO:0004335">
    <property type="term" value="F:galactokinase activity"/>
    <property type="evidence" value="ECO:0007669"/>
    <property type="project" value="UniProtKB-UniRule"/>
</dbReference>
<dbReference type="NCBIfam" id="TIGR00131">
    <property type="entry name" value="gal_kin"/>
    <property type="match status" value="1"/>
</dbReference>